<dbReference type="EMBL" id="JAANQT010000805">
    <property type="protein sequence ID" value="KAG1308252.1"/>
    <property type="molecule type" value="Genomic_DNA"/>
</dbReference>
<sequence>MARKQTNNQKRNLQEQIKKLKNEIEELKLEREENKKSVIHFMQEVEMAQDELKRAQEVISQLTSQKSENTRLEACQECCHAAHTGLENERSRADGFEGLYKSTEHEKLALQNEFLKENYESTQQVIHHLNHRLDQASLSSRQWQEKYDDLYTLHMGLEIQIKEIEQAKTREIQLRSLNKVLRNEIRKMKQAQDESLNIEYLRNVIIKFLEKKTTRPQLVPILSALLQCTHEDKTKLHQIVQNSITV</sequence>
<evidence type="ECO:0000256" key="4">
    <source>
        <dbReference type="ARBA" id="ARBA00023054"/>
    </source>
</evidence>
<dbReference type="OrthoDB" id="1926336at2759"/>
<dbReference type="InterPro" id="IPR051952">
    <property type="entry name" value="Golgi-autophagy_related"/>
</dbReference>
<evidence type="ECO:0000256" key="5">
    <source>
        <dbReference type="ARBA" id="ARBA00023136"/>
    </source>
</evidence>
<dbReference type="GO" id="GO:0005794">
    <property type="term" value="C:Golgi apparatus"/>
    <property type="evidence" value="ECO:0007669"/>
    <property type="project" value="TreeGrafter"/>
</dbReference>
<evidence type="ECO:0000256" key="1">
    <source>
        <dbReference type="ARBA" id="ARBA00004184"/>
    </source>
</evidence>
<dbReference type="PANTHER" id="PTHR23157:SF25">
    <property type="entry name" value="GRIP AND COILED-COIL DOMAIN-CONTAINING PROTEIN 1"/>
    <property type="match status" value="1"/>
</dbReference>
<keyword evidence="3" id="KW-0963">Cytoplasm</keyword>
<evidence type="ECO:0000256" key="2">
    <source>
        <dbReference type="ARBA" id="ARBA00004496"/>
    </source>
</evidence>
<evidence type="ECO:0000256" key="3">
    <source>
        <dbReference type="ARBA" id="ARBA00022490"/>
    </source>
</evidence>
<dbReference type="Proteomes" id="UP000716291">
    <property type="component" value="Unassembled WGS sequence"/>
</dbReference>
<gene>
    <name evidence="8" type="ORF">G6F64_006183</name>
</gene>
<evidence type="ECO:0000313" key="9">
    <source>
        <dbReference type="Proteomes" id="UP000716291"/>
    </source>
</evidence>
<dbReference type="InterPro" id="IPR000237">
    <property type="entry name" value="GRIP_dom"/>
</dbReference>
<comment type="caution">
    <text evidence="8">The sequence shown here is derived from an EMBL/GenBank/DDBJ whole genome shotgun (WGS) entry which is preliminary data.</text>
</comment>
<organism evidence="8 9">
    <name type="scientific">Rhizopus oryzae</name>
    <name type="common">Mucormycosis agent</name>
    <name type="synonym">Rhizopus arrhizus var. delemar</name>
    <dbReference type="NCBI Taxonomy" id="64495"/>
    <lineage>
        <taxon>Eukaryota</taxon>
        <taxon>Fungi</taxon>
        <taxon>Fungi incertae sedis</taxon>
        <taxon>Mucoromycota</taxon>
        <taxon>Mucoromycotina</taxon>
        <taxon>Mucoromycetes</taxon>
        <taxon>Mucorales</taxon>
        <taxon>Mucorineae</taxon>
        <taxon>Rhizopodaceae</taxon>
        <taxon>Rhizopus</taxon>
    </lineage>
</organism>
<proteinExistence type="predicted"/>
<feature type="domain" description="GRIP" evidence="7">
    <location>
        <begin position="191"/>
        <end position="239"/>
    </location>
</feature>
<name>A0A9P7BS41_RHIOR</name>
<keyword evidence="9" id="KW-1185">Reference proteome</keyword>
<dbReference type="PROSITE" id="PS50913">
    <property type="entry name" value="GRIP"/>
    <property type="match status" value="1"/>
</dbReference>
<reference evidence="8" key="1">
    <citation type="journal article" date="2020" name="Microb. Genom.">
        <title>Genetic diversity of clinical and environmental Mucorales isolates obtained from an investigation of mucormycosis cases among solid organ transplant recipients.</title>
        <authorList>
            <person name="Nguyen M.H."/>
            <person name="Kaul D."/>
            <person name="Muto C."/>
            <person name="Cheng S.J."/>
            <person name="Richter R.A."/>
            <person name="Bruno V.M."/>
            <person name="Liu G."/>
            <person name="Beyhan S."/>
            <person name="Sundermann A.J."/>
            <person name="Mounaud S."/>
            <person name="Pasculle A.W."/>
            <person name="Nierman W.C."/>
            <person name="Driscoll E."/>
            <person name="Cumbie R."/>
            <person name="Clancy C.J."/>
            <person name="Dupont C.L."/>
        </authorList>
    </citation>
    <scope>NUCLEOTIDE SEQUENCE</scope>
    <source>
        <strain evidence="8">GL11</strain>
    </source>
</reference>
<feature type="coiled-coil region" evidence="6">
    <location>
        <begin position="3"/>
        <end position="65"/>
    </location>
</feature>
<evidence type="ECO:0000313" key="8">
    <source>
        <dbReference type="EMBL" id="KAG1308252.1"/>
    </source>
</evidence>
<protein>
    <recommendedName>
        <fullName evidence="7">GRIP domain-containing protein</fullName>
    </recommendedName>
</protein>
<evidence type="ECO:0000259" key="7">
    <source>
        <dbReference type="PROSITE" id="PS50913"/>
    </source>
</evidence>
<feature type="coiled-coil region" evidence="6">
    <location>
        <begin position="164"/>
        <end position="194"/>
    </location>
</feature>
<dbReference type="AlphaFoldDB" id="A0A9P7BS41"/>
<dbReference type="PANTHER" id="PTHR23157">
    <property type="entry name" value="GRIP AND COILED-COIL DOMAIN-CONTAINING PROTEIN 1"/>
    <property type="match status" value="1"/>
</dbReference>
<accession>A0A9P7BS41</accession>
<dbReference type="SMART" id="SM00755">
    <property type="entry name" value="Grip"/>
    <property type="match status" value="1"/>
</dbReference>
<keyword evidence="4 6" id="KW-0175">Coiled coil</keyword>
<evidence type="ECO:0000256" key="6">
    <source>
        <dbReference type="SAM" id="Coils"/>
    </source>
</evidence>
<comment type="subcellular location">
    <subcellularLocation>
        <location evidence="2">Cytoplasm</location>
    </subcellularLocation>
    <subcellularLocation>
        <location evidence="1">Endomembrane system</location>
        <topology evidence="1">Peripheral membrane protein</topology>
    </subcellularLocation>
</comment>
<dbReference type="Pfam" id="PF01465">
    <property type="entry name" value="GRIP"/>
    <property type="match status" value="1"/>
</dbReference>
<keyword evidence="5" id="KW-0472">Membrane</keyword>